<gene>
    <name evidence="2" type="ORF">EA138_11640</name>
    <name evidence="1" type="ORF">TAF16_2443</name>
</gene>
<dbReference type="EMBL" id="LUCQ01000151">
    <property type="protein sequence ID" value="OAO76652.1"/>
    <property type="molecule type" value="Genomic_DNA"/>
</dbReference>
<evidence type="ECO:0000313" key="1">
    <source>
        <dbReference type="EMBL" id="OAO76652.1"/>
    </source>
</evidence>
<dbReference type="PANTHER" id="PTHR46889:SF4">
    <property type="entry name" value="TRANSPOSASE INSO FOR INSERTION SEQUENCE ELEMENT IS911B-RELATED"/>
    <property type="match status" value="1"/>
</dbReference>
<organism evidence="1 3">
    <name type="scientific">Anoxybacillus flavithermus</name>
    <dbReference type="NCBI Taxonomy" id="33934"/>
    <lineage>
        <taxon>Bacteria</taxon>
        <taxon>Bacillati</taxon>
        <taxon>Bacillota</taxon>
        <taxon>Bacilli</taxon>
        <taxon>Bacillales</taxon>
        <taxon>Anoxybacillaceae</taxon>
        <taxon>Anoxybacillus</taxon>
    </lineage>
</organism>
<dbReference type="AlphaFoldDB" id="A0A178T6M8"/>
<proteinExistence type="predicted"/>
<dbReference type="PANTHER" id="PTHR46889">
    <property type="entry name" value="TRANSPOSASE INSF FOR INSERTION SEQUENCE IS3B-RELATED"/>
    <property type="match status" value="1"/>
</dbReference>
<evidence type="ECO:0000313" key="2">
    <source>
        <dbReference type="EMBL" id="RWU09409.1"/>
    </source>
</evidence>
<dbReference type="PATRIC" id="fig|33934.6.peg.2570"/>
<reference evidence="2 4" key="2">
    <citation type="submission" date="2019-01" db="EMBL/GenBank/DDBJ databases">
        <title>Anoxybacillus flavithermus in powdered infant formula.</title>
        <authorList>
            <person name="Rhee M.S."/>
            <person name="Choi I.-G."/>
            <person name="Cho T.J."/>
            <person name="Park B."/>
        </authorList>
    </citation>
    <scope>NUCLEOTIDE SEQUENCE [LARGE SCALE GENOMIC DNA]</scope>
    <source>
        <strain evidence="2 4">FHS-PPAM212</strain>
    </source>
</reference>
<evidence type="ECO:0000313" key="4">
    <source>
        <dbReference type="Proteomes" id="UP000286434"/>
    </source>
</evidence>
<accession>A0A178T6M8</accession>
<sequence>MAKTCEVLGVSRSGYYAWVKRPESQQKKRQEALKKQIKTIHIESRETYGSPKS</sequence>
<dbReference type="Proteomes" id="UP000078336">
    <property type="component" value="Unassembled WGS sequence"/>
</dbReference>
<dbReference type="OrthoDB" id="9781005at2"/>
<dbReference type="Proteomes" id="UP000286434">
    <property type="component" value="Unassembled WGS sequence"/>
</dbReference>
<evidence type="ECO:0000313" key="3">
    <source>
        <dbReference type="Proteomes" id="UP000078336"/>
    </source>
</evidence>
<dbReference type="InterPro" id="IPR050900">
    <property type="entry name" value="Transposase_IS3/IS150/IS904"/>
</dbReference>
<keyword evidence="3" id="KW-1185">Reference proteome</keyword>
<reference evidence="1 3" key="1">
    <citation type="submission" date="2016-03" db="EMBL/GenBank/DDBJ databases">
        <title>Spore heat resistance.</title>
        <authorList>
            <person name="Boekhorst J."/>
            <person name="Berendsen E.M."/>
            <person name="Wells-Bennik M.H."/>
            <person name="Kuipers O.P."/>
        </authorList>
    </citation>
    <scope>NUCLEOTIDE SEQUENCE [LARGE SCALE GENOMIC DNA]</scope>
    <source>
        <strain evidence="1 3">AF16</strain>
    </source>
</reference>
<comment type="caution">
    <text evidence="1">The sequence shown here is derived from an EMBL/GenBank/DDBJ whole genome shotgun (WGS) entry which is preliminary data.</text>
</comment>
<dbReference type="EMBL" id="SBBW01000061">
    <property type="protein sequence ID" value="RWU09409.1"/>
    <property type="molecule type" value="Genomic_DNA"/>
</dbReference>
<protein>
    <submittedName>
        <fullName evidence="2">IS3 family transposase</fullName>
    </submittedName>
    <submittedName>
        <fullName evidence="1">Mobile element protein</fullName>
    </submittedName>
</protein>
<name>A0A178T6M8_9BACL</name>